<dbReference type="GO" id="GO:0010181">
    <property type="term" value="F:FMN binding"/>
    <property type="evidence" value="ECO:0007669"/>
    <property type="project" value="InterPro"/>
</dbReference>
<dbReference type="Proteomes" id="UP000235371">
    <property type="component" value="Unassembled WGS sequence"/>
</dbReference>
<dbReference type="EMBL" id="KZ613843">
    <property type="protein sequence ID" value="PMD57789.1"/>
    <property type="molecule type" value="Genomic_DNA"/>
</dbReference>
<gene>
    <name evidence="2" type="ORF">K444DRAFT_24409</name>
</gene>
<dbReference type="GO" id="GO:0016491">
    <property type="term" value="F:oxidoreductase activity"/>
    <property type="evidence" value="ECO:0007669"/>
    <property type="project" value="InterPro"/>
</dbReference>
<dbReference type="Pfam" id="PF00724">
    <property type="entry name" value="Oxidored_FMN"/>
    <property type="match status" value="1"/>
</dbReference>
<sequence length="405" mass="44202">MSSLTPAPRGGSSALFTPLTIANGKTTLNHRIIMAPMTRNRGIPLPPSDPSTPTRIWIPDSLIATYYSQRTTPGGLQITESALVSPSAGAMPGVPGLWLPEQIEGWKLVTSAVHKKGGTIYAQLCHHGRVALPQFTGLPAVSASATPWSTDEKYPYPPPGESSRVMLKEIPPLELSEEGLKNTIADFLTAAKNAMEAGFDGVELHAGNGYLLEQFLASGVNKRTDKYGGSAENRCRFVVEVVEEVGKAIGIENVAVRMSPWGVYNDIQDDDRFETWGTLCRALGKLGGLSYVHFVEAREDEKPLWEKSWGEGRELGFEWAREGLGSVPVFSAGVWDADSVWGAVETGKVDACVFARWFVSNLDLVERLKLGKELTMYNRAKFYGPTSKREVGYTDYLTWGESAGK</sequence>
<dbReference type="InterPro" id="IPR045247">
    <property type="entry name" value="Oye-like"/>
</dbReference>
<keyword evidence="3" id="KW-1185">Reference proteome</keyword>
<dbReference type="OrthoDB" id="276546at2759"/>
<dbReference type="STRING" id="1095630.A0A2J6T457"/>
<accession>A0A2J6T457</accession>
<name>A0A2J6T457_9HELO</name>
<proteinExistence type="predicted"/>
<evidence type="ECO:0000259" key="1">
    <source>
        <dbReference type="Pfam" id="PF00724"/>
    </source>
</evidence>
<evidence type="ECO:0000313" key="3">
    <source>
        <dbReference type="Proteomes" id="UP000235371"/>
    </source>
</evidence>
<dbReference type="AlphaFoldDB" id="A0A2J6T457"/>
<dbReference type="InterPro" id="IPR001155">
    <property type="entry name" value="OxRdtase_FMN_N"/>
</dbReference>
<dbReference type="PANTHER" id="PTHR22893">
    <property type="entry name" value="NADH OXIDOREDUCTASE-RELATED"/>
    <property type="match status" value="1"/>
</dbReference>
<dbReference type="InterPro" id="IPR013785">
    <property type="entry name" value="Aldolase_TIM"/>
</dbReference>
<protein>
    <submittedName>
        <fullName evidence="2">FMN-linked oxidoreductase</fullName>
    </submittedName>
</protein>
<dbReference type="Gene3D" id="3.20.20.70">
    <property type="entry name" value="Aldolase class I"/>
    <property type="match status" value="1"/>
</dbReference>
<feature type="domain" description="NADH:flavin oxidoreductase/NADH oxidase N-terminal" evidence="1">
    <location>
        <begin position="15"/>
        <end position="373"/>
    </location>
</feature>
<dbReference type="CDD" id="cd02933">
    <property type="entry name" value="OYE_like_FMN"/>
    <property type="match status" value="1"/>
</dbReference>
<dbReference type="RefSeq" id="XP_024734693.1">
    <property type="nucleotide sequence ID" value="XM_024871309.1"/>
</dbReference>
<organism evidence="2 3">
    <name type="scientific">Hyaloscypha bicolor E</name>
    <dbReference type="NCBI Taxonomy" id="1095630"/>
    <lineage>
        <taxon>Eukaryota</taxon>
        <taxon>Fungi</taxon>
        <taxon>Dikarya</taxon>
        <taxon>Ascomycota</taxon>
        <taxon>Pezizomycotina</taxon>
        <taxon>Leotiomycetes</taxon>
        <taxon>Helotiales</taxon>
        <taxon>Hyaloscyphaceae</taxon>
        <taxon>Hyaloscypha</taxon>
        <taxon>Hyaloscypha bicolor</taxon>
    </lineage>
</organism>
<evidence type="ECO:0000313" key="2">
    <source>
        <dbReference type="EMBL" id="PMD57789.1"/>
    </source>
</evidence>
<dbReference type="GeneID" id="36579391"/>
<reference evidence="2 3" key="1">
    <citation type="submission" date="2016-04" db="EMBL/GenBank/DDBJ databases">
        <title>A degradative enzymes factory behind the ericoid mycorrhizal symbiosis.</title>
        <authorList>
            <consortium name="DOE Joint Genome Institute"/>
            <person name="Martino E."/>
            <person name="Morin E."/>
            <person name="Grelet G."/>
            <person name="Kuo A."/>
            <person name="Kohler A."/>
            <person name="Daghino S."/>
            <person name="Barry K."/>
            <person name="Choi C."/>
            <person name="Cichocki N."/>
            <person name="Clum A."/>
            <person name="Copeland A."/>
            <person name="Hainaut M."/>
            <person name="Haridas S."/>
            <person name="Labutti K."/>
            <person name="Lindquist E."/>
            <person name="Lipzen A."/>
            <person name="Khouja H.-R."/>
            <person name="Murat C."/>
            <person name="Ohm R."/>
            <person name="Olson A."/>
            <person name="Spatafora J."/>
            <person name="Veneault-Fourrey C."/>
            <person name="Henrissat B."/>
            <person name="Grigoriev I."/>
            <person name="Martin F."/>
            <person name="Perotto S."/>
        </authorList>
    </citation>
    <scope>NUCLEOTIDE SEQUENCE [LARGE SCALE GENOMIC DNA]</scope>
    <source>
        <strain evidence="2 3">E</strain>
    </source>
</reference>
<dbReference type="PANTHER" id="PTHR22893:SF93">
    <property type="entry name" value="HYPOTHETICAL OXIDOREDUCTASE (EUROFUNG)"/>
    <property type="match status" value="1"/>
</dbReference>
<dbReference type="InParanoid" id="A0A2J6T457"/>
<dbReference type="SUPFAM" id="SSF51395">
    <property type="entry name" value="FMN-linked oxidoreductases"/>
    <property type="match status" value="1"/>
</dbReference>